<sequence length="335" mass="39207">MKRRKFLNKIGTSTLLAGLPFTSLSFKANATNEAENQKLRFGLVADVHKDLIPDANQRLEKFIDKSINSELDMVIQLGDFCMADHKNKDFMNIWETFKAPKYHVLGNHDMDRNSKEEMLDFWGMPKTYYSYDVKGIHFIVLDANFLFQDGKFIDYKNANFYVDSSMRTFIDNEQIEWFEAELKATKLPTIVLSHQSLWHHQWGINNRLRLQEIMEAQADKIICCFNGHNHIDFHRHLNGIDYIEINSMSYQWIGEKYTSLERFPKEQYKKYPNLPHIAAYEQPLYALVTVDLSGKLVVEGVRSTWMKPSPYDLGMPEDLYGSKATPEISNYKIKF</sequence>
<dbReference type="Proteomes" id="UP000001635">
    <property type="component" value="Chromosome"/>
</dbReference>
<dbReference type="EMBL" id="CP002955">
    <property type="protein sequence ID" value="AEL27803.1"/>
    <property type="molecule type" value="Genomic_DNA"/>
</dbReference>
<dbReference type="STRING" id="880070.Cycma_4098"/>
<keyword evidence="1" id="KW-0732">Signal</keyword>
<evidence type="ECO:0000259" key="2">
    <source>
        <dbReference type="Pfam" id="PF00149"/>
    </source>
</evidence>
<reference evidence="4" key="1">
    <citation type="submission" date="2011-07" db="EMBL/GenBank/DDBJ databases">
        <title>The complete genome of Cyclobacterium marinum DSM 745.</title>
        <authorList>
            <person name="Lucas S."/>
            <person name="Han J."/>
            <person name="Lapidus A."/>
            <person name="Bruce D."/>
            <person name="Goodwin L."/>
            <person name="Pitluck S."/>
            <person name="Peters L."/>
            <person name="Kyrpides N."/>
            <person name="Mavromatis K."/>
            <person name="Ivanova N."/>
            <person name="Ovchinnikova G."/>
            <person name="Chertkov O."/>
            <person name="Detter J.C."/>
            <person name="Tapia R."/>
            <person name="Han C."/>
            <person name="Land M."/>
            <person name="Hauser L."/>
            <person name="Markowitz V."/>
            <person name="Cheng J.-F."/>
            <person name="Hugenholtz P."/>
            <person name="Woyke T."/>
            <person name="Wu D."/>
            <person name="Tindall B."/>
            <person name="Schuetze A."/>
            <person name="Brambilla E."/>
            <person name="Klenk H.-P."/>
            <person name="Eisen J.A."/>
        </authorList>
    </citation>
    <scope>NUCLEOTIDE SEQUENCE [LARGE SCALE GENOMIC DNA]</scope>
    <source>
        <strain evidence="4">ATCC 25205 / DSM 745 / LMG 13164 / NCIMB 1802</strain>
    </source>
</reference>
<dbReference type="InterPro" id="IPR051918">
    <property type="entry name" value="STPP_CPPED1"/>
</dbReference>
<accession>G0J7V5</accession>
<proteinExistence type="predicted"/>
<dbReference type="Gene3D" id="3.60.21.10">
    <property type="match status" value="1"/>
</dbReference>
<dbReference type="SUPFAM" id="SSF56300">
    <property type="entry name" value="Metallo-dependent phosphatases"/>
    <property type="match status" value="1"/>
</dbReference>
<dbReference type="OrthoDB" id="9816081at2"/>
<organism evidence="3 4">
    <name type="scientific">Cyclobacterium marinum (strain ATCC 25205 / DSM 745 / LMG 13164 / NCIMB 1802)</name>
    <name type="common">Flectobacillus marinus</name>
    <dbReference type="NCBI Taxonomy" id="880070"/>
    <lineage>
        <taxon>Bacteria</taxon>
        <taxon>Pseudomonadati</taxon>
        <taxon>Bacteroidota</taxon>
        <taxon>Cytophagia</taxon>
        <taxon>Cytophagales</taxon>
        <taxon>Cyclobacteriaceae</taxon>
        <taxon>Cyclobacterium</taxon>
    </lineage>
</organism>
<dbReference type="PANTHER" id="PTHR43143">
    <property type="entry name" value="METALLOPHOSPHOESTERASE, CALCINEURIN SUPERFAMILY"/>
    <property type="match status" value="1"/>
</dbReference>
<feature type="chain" id="PRO_5003400836" evidence="1">
    <location>
        <begin position="31"/>
        <end position="335"/>
    </location>
</feature>
<dbReference type="KEGG" id="cmr:Cycma_4098"/>
<dbReference type="PANTHER" id="PTHR43143:SF1">
    <property type="entry name" value="SERINE_THREONINE-PROTEIN PHOSPHATASE CPPED1"/>
    <property type="match status" value="1"/>
</dbReference>
<dbReference type="eggNOG" id="COG1409">
    <property type="taxonomic scope" value="Bacteria"/>
</dbReference>
<evidence type="ECO:0000313" key="4">
    <source>
        <dbReference type="Proteomes" id="UP000001635"/>
    </source>
</evidence>
<dbReference type="HOGENOM" id="CLU_074803_0_0_10"/>
<gene>
    <name evidence="3" type="ordered locus">Cycma_4098</name>
</gene>
<name>G0J7V5_CYCMS</name>
<dbReference type="InterPro" id="IPR029052">
    <property type="entry name" value="Metallo-depent_PP-like"/>
</dbReference>
<dbReference type="GO" id="GO:0016787">
    <property type="term" value="F:hydrolase activity"/>
    <property type="evidence" value="ECO:0007669"/>
    <property type="project" value="InterPro"/>
</dbReference>
<evidence type="ECO:0000313" key="3">
    <source>
        <dbReference type="EMBL" id="AEL27803.1"/>
    </source>
</evidence>
<feature type="signal peptide" evidence="1">
    <location>
        <begin position="1"/>
        <end position="30"/>
    </location>
</feature>
<dbReference type="InterPro" id="IPR004843">
    <property type="entry name" value="Calcineurin-like_PHP"/>
</dbReference>
<protein>
    <submittedName>
        <fullName evidence="3">Metallophosphoesterase</fullName>
    </submittedName>
</protein>
<dbReference type="RefSeq" id="WP_014022087.1">
    <property type="nucleotide sequence ID" value="NC_015914.1"/>
</dbReference>
<keyword evidence="4" id="KW-1185">Reference proteome</keyword>
<feature type="domain" description="Calcineurin-like phosphoesterase" evidence="2">
    <location>
        <begin position="39"/>
        <end position="231"/>
    </location>
</feature>
<dbReference type="AlphaFoldDB" id="G0J7V5"/>
<evidence type="ECO:0000256" key="1">
    <source>
        <dbReference type="SAM" id="SignalP"/>
    </source>
</evidence>
<dbReference type="Pfam" id="PF00149">
    <property type="entry name" value="Metallophos"/>
    <property type="match status" value="1"/>
</dbReference>